<evidence type="ECO:0000256" key="3">
    <source>
        <dbReference type="ARBA" id="ARBA00023242"/>
    </source>
</evidence>
<dbReference type="PROSITE" id="PS50048">
    <property type="entry name" value="ZN2_CY6_FUNGAL_2"/>
    <property type="match status" value="1"/>
</dbReference>
<dbReference type="Pfam" id="PF04082">
    <property type="entry name" value="Fungal_trans"/>
    <property type="match status" value="1"/>
</dbReference>
<feature type="domain" description="Zn(2)-C6 fungal-type" evidence="5">
    <location>
        <begin position="180"/>
        <end position="211"/>
    </location>
</feature>
<feature type="region of interest" description="Disordered" evidence="4">
    <location>
        <begin position="321"/>
        <end position="341"/>
    </location>
</feature>
<keyword evidence="3" id="KW-0539">Nucleus</keyword>
<proteinExistence type="predicted"/>
<dbReference type="SMART" id="SM00066">
    <property type="entry name" value="GAL4"/>
    <property type="match status" value="1"/>
</dbReference>
<dbReference type="GO" id="GO:0006351">
    <property type="term" value="P:DNA-templated transcription"/>
    <property type="evidence" value="ECO:0007669"/>
    <property type="project" value="InterPro"/>
</dbReference>
<evidence type="ECO:0000256" key="4">
    <source>
        <dbReference type="SAM" id="MobiDB-lite"/>
    </source>
</evidence>
<dbReference type="Gene3D" id="4.10.240.10">
    <property type="entry name" value="Zn(2)-C6 fungal-type DNA-binding domain"/>
    <property type="match status" value="1"/>
</dbReference>
<dbReference type="SMART" id="SM00906">
    <property type="entry name" value="Fungal_trans"/>
    <property type="match status" value="1"/>
</dbReference>
<evidence type="ECO:0000313" key="6">
    <source>
        <dbReference type="EMBL" id="VVT45784.1"/>
    </source>
</evidence>
<feature type="compositionally biased region" description="Low complexity" evidence="4">
    <location>
        <begin position="396"/>
        <end position="439"/>
    </location>
</feature>
<dbReference type="Pfam" id="PF00172">
    <property type="entry name" value="Zn_clus"/>
    <property type="match status" value="1"/>
</dbReference>
<feature type="compositionally biased region" description="Polar residues" evidence="4">
    <location>
        <begin position="631"/>
        <end position="662"/>
    </location>
</feature>
<dbReference type="RefSeq" id="XP_031851503.1">
    <property type="nucleotide sequence ID" value="XM_031995612.1"/>
</dbReference>
<dbReference type="CDD" id="cd00067">
    <property type="entry name" value="GAL4"/>
    <property type="match status" value="1"/>
</dbReference>
<dbReference type="OrthoDB" id="762982at2759"/>
<dbReference type="GO" id="GO:0005634">
    <property type="term" value="C:nucleus"/>
    <property type="evidence" value="ECO:0007669"/>
    <property type="project" value="UniProtKB-SubCell"/>
</dbReference>
<comment type="subcellular location">
    <subcellularLocation>
        <location evidence="1">Nucleus</location>
    </subcellularLocation>
</comment>
<keyword evidence="7" id="KW-1185">Reference proteome</keyword>
<feature type="compositionally biased region" description="Polar residues" evidence="4">
    <location>
        <begin position="34"/>
        <end position="71"/>
    </location>
</feature>
<name>A0A5E8B2W6_9ASCO</name>
<feature type="compositionally biased region" description="Polar residues" evidence="4">
    <location>
        <begin position="294"/>
        <end position="309"/>
    </location>
</feature>
<feature type="compositionally biased region" description="Polar residues" evidence="4">
    <location>
        <begin position="227"/>
        <end position="251"/>
    </location>
</feature>
<feature type="region of interest" description="Disordered" evidence="4">
    <location>
        <begin position="220"/>
        <end position="251"/>
    </location>
</feature>
<feature type="compositionally biased region" description="Polar residues" evidence="4">
    <location>
        <begin position="122"/>
        <end position="166"/>
    </location>
</feature>
<feature type="compositionally biased region" description="Polar residues" evidence="4">
    <location>
        <begin position="7"/>
        <end position="17"/>
    </location>
</feature>
<feature type="region of interest" description="Disordered" evidence="4">
    <location>
        <begin position="522"/>
        <end position="577"/>
    </location>
</feature>
<dbReference type="Proteomes" id="UP000398389">
    <property type="component" value="Unassembled WGS sequence"/>
</dbReference>
<dbReference type="GO" id="GO:0003677">
    <property type="term" value="F:DNA binding"/>
    <property type="evidence" value="ECO:0007669"/>
    <property type="project" value="InterPro"/>
</dbReference>
<dbReference type="CDD" id="cd12148">
    <property type="entry name" value="fungal_TF_MHR"/>
    <property type="match status" value="1"/>
</dbReference>
<feature type="compositionally biased region" description="Low complexity" evidence="4">
    <location>
        <begin position="283"/>
        <end position="293"/>
    </location>
</feature>
<dbReference type="InterPro" id="IPR001138">
    <property type="entry name" value="Zn2Cys6_DnaBD"/>
</dbReference>
<feature type="compositionally biased region" description="Low complexity" evidence="4">
    <location>
        <begin position="362"/>
        <end position="378"/>
    </location>
</feature>
<dbReference type="GO" id="GO:0008270">
    <property type="term" value="F:zinc ion binding"/>
    <property type="evidence" value="ECO:0007669"/>
    <property type="project" value="InterPro"/>
</dbReference>
<feature type="region of interest" description="Disordered" evidence="4">
    <location>
        <begin position="274"/>
        <end position="309"/>
    </location>
</feature>
<evidence type="ECO:0000259" key="5">
    <source>
        <dbReference type="PROSITE" id="PS50048"/>
    </source>
</evidence>
<evidence type="ECO:0000256" key="2">
    <source>
        <dbReference type="ARBA" id="ARBA00022723"/>
    </source>
</evidence>
<accession>A0A5E8B2W6</accession>
<reference evidence="6 7" key="1">
    <citation type="submission" date="2019-09" db="EMBL/GenBank/DDBJ databases">
        <authorList>
            <person name="Brejova B."/>
        </authorList>
    </citation>
    <scope>NUCLEOTIDE SEQUENCE [LARGE SCALE GENOMIC DNA]</scope>
</reference>
<organism evidence="6 7">
    <name type="scientific">Magnusiomyces paraingens</name>
    <dbReference type="NCBI Taxonomy" id="2606893"/>
    <lineage>
        <taxon>Eukaryota</taxon>
        <taxon>Fungi</taxon>
        <taxon>Dikarya</taxon>
        <taxon>Ascomycota</taxon>
        <taxon>Saccharomycotina</taxon>
        <taxon>Dipodascomycetes</taxon>
        <taxon>Dipodascales</taxon>
        <taxon>Dipodascaceae</taxon>
        <taxon>Magnusiomyces</taxon>
    </lineage>
</organism>
<feature type="compositionally biased region" description="Polar residues" evidence="4">
    <location>
        <begin position="469"/>
        <end position="483"/>
    </location>
</feature>
<feature type="region of interest" description="Disordered" evidence="4">
    <location>
        <begin position="1"/>
        <end position="175"/>
    </location>
</feature>
<feature type="region of interest" description="Disordered" evidence="4">
    <location>
        <begin position="355"/>
        <end position="445"/>
    </location>
</feature>
<evidence type="ECO:0000256" key="1">
    <source>
        <dbReference type="ARBA" id="ARBA00004123"/>
    </source>
</evidence>
<keyword evidence="2" id="KW-0479">Metal-binding</keyword>
<feature type="compositionally biased region" description="Polar residues" evidence="4">
    <location>
        <begin position="382"/>
        <end position="395"/>
    </location>
</feature>
<evidence type="ECO:0000313" key="7">
    <source>
        <dbReference type="Proteomes" id="UP000398389"/>
    </source>
</evidence>
<dbReference type="GO" id="GO:0000981">
    <property type="term" value="F:DNA-binding transcription factor activity, RNA polymerase II-specific"/>
    <property type="evidence" value="ECO:0007669"/>
    <property type="project" value="InterPro"/>
</dbReference>
<feature type="compositionally biased region" description="Low complexity" evidence="4">
    <location>
        <begin position="321"/>
        <end position="331"/>
    </location>
</feature>
<dbReference type="GeneID" id="43579712"/>
<feature type="region of interest" description="Disordered" evidence="4">
    <location>
        <begin position="631"/>
        <end position="676"/>
    </location>
</feature>
<dbReference type="PANTHER" id="PTHR31001">
    <property type="entry name" value="UNCHARACTERIZED TRANSCRIPTIONAL REGULATORY PROTEIN"/>
    <property type="match status" value="1"/>
</dbReference>
<feature type="compositionally biased region" description="Low complexity" evidence="4">
    <location>
        <begin position="88"/>
        <end position="109"/>
    </location>
</feature>
<feature type="compositionally biased region" description="Low complexity" evidence="4">
    <location>
        <begin position="484"/>
        <end position="505"/>
    </location>
</feature>
<dbReference type="SUPFAM" id="SSF57701">
    <property type="entry name" value="Zn2/Cys6 DNA-binding domain"/>
    <property type="match status" value="1"/>
</dbReference>
<protein>
    <recommendedName>
        <fullName evidence="5">Zn(2)-C6 fungal-type domain-containing protein</fullName>
    </recommendedName>
</protein>
<dbReference type="EMBL" id="CABVLU010000001">
    <property type="protein sequence ID" value="VVT45784.1"/>
    <property type="molecule type" value="Genomic_DNA"/>
</dbReference>
<sequence>MVPLNDPQENLTSNQDPTKYGEGTFQRSLLGHPKQQNQPTSQILNPHQQSFASQPTQQSLSFDRSTPSYTFDPSFYSPAGQPTGPQDGSVSSDSKFSSQLSGSSSTNGGMPPQLKNLLDLTSLMSMPNNQSSLPPTPNNSNLTREQPGTTSAPSFLSSLEESSADSGNRVKPKRRRKPINCSFCRRRKLKCDRKQPCSSCIKRKMQASCVYVTELPGISSSTSFSSNTPTQEYENSSETPGDNGSRLYSGNNYENYMNGDFAIPHSTGIRTSVENSTRLAPTSESQQSLSNSSITGNIDESPMDTTNPLLNQVLASNPKSNLSLSGSSLDSNNKKNDGVHIMSNLPHSLASFRDDQNARDTPFSLPSSAPSISLSNPPTGTPIFTSSTNGIDSTPSSSYSENNYSRNSSRSYANNGDSGTSRGYSRSSSLHSGNSPPYSLHNGAVHLRNGSKVSNSQTSIGSLAPLFSSASRHNNTQTPGINNTSSPLQSTPSSSSGISSTGTPGELQSRLDTMERLLMTLIKQQPSSSDRNDQSGNNSRNGSIQEPPNKNSSSSNHRGSIESDKNLSSSLDDNQKNDDTMATLRESLGMLKLDTTGKAVYHGDTHWGSLITEIDEVTEILGKLKAESLRLSNQTDTSNENRTRPSANGESTQTPESSNGHSAQGPLGSVKNPADQMTTGGCFSNNSYFATIQSNESYMKVLDTLPPRDQCDILIQRYFESFNLVFSIINKTTFDVEYMAFWEDPSITEMSWMAVFLGMLCLGLQSFATDTIELSLDADEKAPTPEASRKVFPAPFRENPEQMWSLWLEGAEYCSNSWKLNFKPSITNIRAMLILTLCQHPSSFDYDWMDQNWIDIGDIVRIAQTMGMHRDPQWFALDIFEREERRRLWYLIQTLDTYQTLLQGLPPLIRTGTTDVQFPAHTNLSTVAKYWKYFQPESKDSSPDSVHSGVLMCAPFPIRTDMSFFLARSAISMFSTQIYNITTSLETPNVPYEQILALDSKVRHMFNRAHPYLQQSVIDNNSISGIDENNGDEANSPDSISSVDTSVALLERFLYEIDYLKALMVLHRKYSSKGLENLKYRRSREETVYSAERMLMLQEWFYKSKRAAKLRHKYSYIVTKFVFPQFTHAVILLALYFIGNHFDSYPLHTARTQLRRIEVSCNIAFDVGQKTGDLHVSKHMHLLVILLREAKTVFKMTPAEREALKAQRQERKKRHPNKQFTASSSEIMDQYFKSPPGTCTRSETDDYSSGYNTFFYASWEFDTMKRQVATFNQNPDQYYNEWRLEHFMDVDDDLNSALNPSSLGYNIQTTNINEQNSNHRSNQPQS</sequence>
<dbReference type="InterPro" id="IPR036864">
    <property type="entry name" value="Zn2-C6_fun-type_DNA-bd_sf"/>
</dbReference>
<gene>
    <name evidence="6" type="ORF">SAPINGB_P000889</name>
</gene>
<feature type="region of interest" description="Disordered" evidence="4">
    <location>
        <begin position="469"/>
        <end position="507"/>
    </location>
</feature>
<feature type="compositionally biased region" description="Polar residues" evidence="4">
    <location>
        <begin position="522"/>
        <end position="558"/>
    </location>
</feature>
<dbReference type="InterPro" id="IPR050613">
    <property type="entry name" value="Sec_Metabolite_Reg"/>
</dbReference>
<dbReference type="InterPro" id="IPR007219">
    <property type="entry name" value="XnlR_reg_dom"/>
</dbReference>